<name>A0A5B0SM48_PUCGR</name>
<evidence type="ECO:0000313" key="2">
    <source>
        <dbReference type="EMBL" id="KAA1138675.1"/>
    </source>
</evidence>
<gene>
    <name evidence="2" type="ORF">PGTUg99_034276</name>
</gene>
<dbReference type="Proteomes" id="UP000325313">
    <property type="component" value="Unassembled WGS sequence"/>
</dbReference>
<sequence length="59" mass="6455">MIIHTLLKTPSKSQVCLSHSYKNILRQSAGGSGRELNPGPHPDKPPDHEGEAPKGESYY</sequence>
<protein>
    <submittedName>
        <fullName evidence="2">Uncharacterized protein</fullName>
    </submittedName>
</protein>
<evidence type="ECO:0000256" key="1">
    <source>
        <dbReference type="SAM" id="MobiDB-lite"/>
    </source>
</evidence>
<comment type="caution">
    <text evidence="2">The sequence shown here is derived from an EMBL/GenBank/DDBJ whole genome shotgun (WGS) entry which is preliminary data.</text>
</comment>
<organism evidence="2 3">
    <name type="scientific">Puccinia graminis f. sp. tritici</name>
    <dbReference type="NCBI Taxonomy" id="56615"/>
    <lineage>
        <taxon>Eukaryota</taxon>
        <taxon>Fungi</taxon>
        <taxon>Dikarya</taxon>
        <taxon>Basidiomycota</taxon>
        <taxon>Pucciniomycotina</taxon>
        <taxon>Pucciniomycetes</taxon>
        <taxon>Pucciniales</taxon>
        <taxon>Pucciniaceae</taxon>
        <taxon>Puccinia</taxon>
    </lineage>
</organism>
<feature type="region of interest" description="Disordered" evidence="1">
    <location>
        <begin position="26"/>
        <end position="59"/>
    </location>
</feature>
<dbReference type="AlphaFoldDB" id="A0A5B0SM48"/>
<reference evidence="2 3" key="1">
    <citation type="submission" date="2019-05" db="EMBL/GenBank/DDBJ databases">
        <title>Emergence of the Ug99 lineage of the wheat stem rust pathogen through somatic hybridization.</title>
        <authorList>
            <person name="Li F."/>
            <person name="Upadhyaya N.M."/>
            <person name="Sperschneider J."/>
            <person name="Matny O."/>
            <person name="Nguyen-Phuc H."/>
            <person name="Mago R."/>
            <person name="Raley C."/>
            <person name="Miller M.E."/>
            <person name="Silverstein K.A.T."/>
            <person name="Henningsen E."/>
            <person name="Hirsch C.D."/>
            <person name="Visser B."/>
            <person name="Pretorius Z.A."/>
            <person name="Steffenson B.J."/>
            <person name="Schwessinger B."/>
            <person name="Dodds P.N."/>
            <person name="Figueroa M."/>
        </authorList>
    </citation>
    <scope>NUCLEOTIDE SEQUENCE [LARGE SCALE GENOMIC DNA]</scope>
    <source>
        <strain evidence="2 3">Ug99</strain>
    </source>
</reference>
<dbReference type="EMBL" id="VDEP01000002">
    <property type="protein sequence ID" value="KAA1138675.1"/>
    <property type="molecule type" value="Genomic_DNA"/>
</dbReference>
<feature type="compositionally biased region" description="Basic and acidic residues" evidence="1">
    <location>
        <begin position="41"/>
        <end position="59"/>
    </location>
</feature>
<proteinExistence type="predicted"/>
<accession>A0A5B0SM48</accession>
<evidence type="ECO:0000313" key="3">
    <source>
        <dbReference type="Proteomes" id="UP000325313"/>
    </source>
</evidence>